<dbReference type="Proteomes" id="UP000683417">
    <property type="component" value="Unassembled WGS sequence"/>
</dbReference>
<name>A0A9W4D320_BLUGR</name>
<dbReference type="AlphaFoldDB" id="A0A9W4D320"/>
<proteinExistence type="predicted"/>
<accession>A0A9W4D320</accession>
<organism evidence="1 2">
    <name type="scientific">Blumeria graminis f. sp. triticale</name>
    <dbReference type="NCBI Taxonomy" id="1689686"/>
    <lineage>
        <taxon>Eukaryota</taxon>
        <taxon>Fungi</taxon>
        <taxon>Dikarya</taxon>
        <taxon>Ascomycota</taxon>
        <taxon>Pezizomycotina</taxon>
        <taxon>Leotiomycetes</taxon>
        <taxon>Erysiphales</taxon>
        <taxon>Erysiphaceae</taxon>
        <taxon>Blumeria</taxon>
    </lineage>
</organism>
<gene>
    <name evidence="1" type="ORF">BGTH12_LOCUS5158</name>
</gene>
<comment type="caution">
    <text evidence="1">The sequence shown here is derived from an EMBL/GenBank/DDBJ whole genome shotgun (WGS) entry which is preliminary data.</text>
</comment>
<reference evidence="1" key="1">
    <citation type="submission" date="2020-10" db="EMBL/GenBank/DDBJ databases">
        <authorList>
            <person name="Muller C M."/>
        </authorList>
    </citation>
    <scope>NUCLEOTIDE SEQUENCE</scope>
    <source>
        <strain evidence="1">THUN-12</strain>
    </source>
</reference>
<dbReference type="EMBL" id="CAJHIT010000008">
    <property type="protein sequence ID" value="CAD6503800.1"/>
    <property type="molecule type" value="Genomic_DNA"/>
</dbReference>
<evidence type="ECO:0000313" key="1">
    <source>
        <dbReference type="EMBL" id="CAD6503800.1"/>
    </source>
</evidence>
<protein>
    <submittedName>
        <fullName evidence="1">BgTH12-05545</fullName>
    </submittedName>
</protein>
<evidence type="ECO:0000313" key="2">
    <source>
        <dbReference type="Proteomes" id="UP000683417"/>
    </source>
</evidence>
<sequence length="29" mass="3569">MPCYIIFYHFRSQQLLNRVMADYLTDSSR</sequence>